<evidence type="ECO:0000313" key="9">
    <source>
        <dbReference type="Proteomes" id="UP000436088"/>
    </source>
</evidence>
<evidence type="ECO:0000256" key="5">
    <source>
        <dbReference type="ARBA" id="ARBA00023136"/>
    </source>
</evidence>
<evidence type="ECO:0000313" key="8">
    <source>
        <dbReference type="EMBL" id="KAE8658552.1"/>
    </source>
</evidence>
<organism evidence="8 9">
    <name type="scientific">Hibiscus syriacus</name>
    <name type="common">Rose of Sharon</name>
    <dbReference type="NCBI Taxonomy" id="106335"/>
    <lineage>
        <taxon>Eukaryota</taxon>
        <taxon>Viridiplantae</taxon>
        <taxon>Streptophyta</taxon>
        <taxon>Embryophyta</taxon>
        <taxon>Tracheophyta</taxon>
        <taxon>Spermatophyta</taxon>
        <taxon>Magnoliopsida</taxon>
        <taxon>eudicotyledons</taxon>
        <taxon>Gunneridae</taxon>
        <taxon>Pentapetalae</taxon>
        <taxon>rosids</taxon>
        <taxon>malvids</taxon>
        <taxon>Malvales</taxon>
        <taxon>Malvaceae</taxon>
        <taxon>Malvoideae</taxon>
        <taxon>Hibiscus</taxon>
    </lineage>
</organism>
<reference evidence="8" key="1">
    <citation type="submission" date="2019-09" db="EMBL/GenBank/DDBJ databases">
        <title>Draft genome information of white flower Hibiscus syriacus.</title>
        <authorList>
            <person name="Kim Y.-M."/>
        </authorList>
    </citation>
    <scope>NUCLEOTIDE SEQUENCE [LARGE SCALE GENOMIC DNA]</scope>
    <source>
        <strain evidence="8">YM2019G1</strain>
    </source>
</reference>
<dbReference type="SUPFAM" id="SSF144091">
    <property type="entry name" value="Rhomboid-like"/>
    <property type="match status" value="1"/>
</dbReference>
<evidence type="ECO:0000256" key="4">
    <source>
        <dbReference type="ARBA" id="ARBA00022989"/>
    </source>
</evidence>
<dbReference type="GO" id="GO:0006508">
    <property type="term" value="P:proteolysis"/>
    <property type="evidence" value="ECO:0007669"/>
    <property type="project" value="UniProtKB-KW"/>
</dbReference>
<feature type="transmembrane region" description="Helical" evidence="6">
    <location>
        <begin position="66"/>
        <end position="88"/>
    </location>
</feature>
<comment type="caution">
    <text evidence="6">Lacks conserved residue(s) required for the propagation of feature annotation.</text>
</comment>
<dbReference type="InterPro" id="IPR022764">
    <property type="entry name" value="Peptidase_S54_rhomboid_dom"/>
</dbReference>
<comment type="subcellular location">
    <subcellularLocation>
        <location evidence="1 6">Membrane</location>
        <topology evidence="1 6">Multi-pass membrane protein</topology>
    </subcellularLocation>
</comment>
<evidence type="ECO:0000256" key="3">
    <source>
        <dbReference type="ARBA" id="ARBA00022692"/>
    </source>
</evidence>
<comment type="caution">
    <text evidence="8">The sequence shown here is derived from an EMBL/GenBank/DDBJ whole genome shotgun (WGS) entry which is preliminary data.</text>
</comment>
<dbReference type="PANTHER" id="PTHR22936">
    <property type="entry name" value="RHOMBOID-RELATED"/>
    <property type="match status" value="1"/>
</dbReference>
<dbReference type="GO" id="GO:0016020">
    <property type="term" value="C:membrane"/>
    <property type="evidence" value="ECO:0007669"/>
    <property type="project" value="UniProtKB-SubCell"/>
</dbReference>
<feature type="transmembrane region" description="Helical" evidence="6">
    <location>
        <begin position="180"/>
        <end position="201"/>
    </location>
</feature>
<keyword evidence="6" id="KW-0720">Serine protease</keyword>
<comment type="similarity">
    <text evidence="2 6">Belongs to the peptidase S54 family.</text>
</comment>
<keyword evidence="4 6" id="KW-1133">Transmembrane helix</keyword>
<dbReference type="InterPro" id="IPR002610">
    <property type="entry name" value="Peptidase_S54_rhomboid-like"/>
</dbReference>
<evidence type="ECO:0000256" key="6">
    <source>
        <dbReference type="RuleBase" id="RU362115"/>
    </source>
</evidence>
<keyword evidence="5 6" id="KW-0472">Membrane</keyword>
<dbReference type="Gene3D" id="1.20.1540.10">
    <property type="entry name" value="Rhomboid-like"/>
    <property type="match status" value="1"/>
</dbReference>
<dbReference type="AlphaFoldDB" id="A0A6A2WHD5"/>
<keyword evidence="3 6" id="KW-0812">Transmembrane</keyword>
<dbReference type="Pfam" id="PF01694">
    <property type="entry name" value="Rhomboid"/>
    <property type="match status" value="1"/>
</dbReference>
<gene>
    <name evidence="8" type="ORF">F3Y22_tig00116971pilonHSYRG00780</name>
</gene>
<keyword evidence="6" id="KW-0645">Protease</keyword>
<evidence type="ECO:0000259" key="7">
    <source>
        <dbReference type="Pfam" id="PF01694"/>
    </source>
</evidence>
<evidence type="ECO:0000256" key="1">
    <source>
        <dbReference type="ARBA" id="ARBA00004141"/>
    </source>
</evidence>
<evidence type="ECO:0000256" key="2">
    <source>
        <dbReference type="ARBA" id="ARBA00009045"/>
    </source>
</evidence>
<sequence>MVLPDFPDNSCCCLSSSITLKHAVSSLCLVLVLRKKVKMPGDDTESRGGRVERNSWNNKNTSDSQWTLWLVPLFVVANIVVFVGIMYVNNCPEHRHTRLAGKCVARFLRRFSFEPLRENHLFGPSSSTLDKLGGLEWTKVVINHQGWRLITCMWLHAGVIHLLANMLGLLVIGICIEQQFGFDMFLLLFELYLTACSYLLCNTLN</sequence>
<proteinExistence type="inferred from homology"/>
<dbReference type="EC" id="3.4.21.105" evidence="6"/>
<comment type="function">
    <text evidence="6">Serine protease involved in intramembrane proteolysis.</text>
</comment>
<keyword evidence="9" id="KW-1185">Reference proteome</keyword>
<dbReference type="Proteomes" id="UP000436088">
    <property type="component" value="Unassembled WGS sequence"/>
</dbReference>
<protein>
    <recommendedName>
        <fullName evidence="6">RHOMBOID-like protein</fullName>
        <ecNumber evidence="6">3.4.21.105</ecNumber>
    </recommendedName>
</protein>
<keyword evidence="6" id="KW-0378">Hydrolase</keyword>
<accession>A0A6A2WHD5</accession>
<feature type="transmembrane region" description="Helical" evidence="6">
    <location>
        <begin position="153"/>
        <end position="174"/>
    </location>
</feature>
<dbReference type="EMBL" id="VEPZ02001744">
    <property type="protein sequence ID" value="KAE8658552.1"/>
    <property type="molecule type" value="Genomic_DNA"/>
</dbReference>
<dbReference type="InterPro" id="IPR035952">
    <property type="entry name" value="Rhomboid-like_sf"/>
</dbReference>
<name>A0A6A2WHD5_HIBSY</name>
<comment type="catalytic activity">
    <reaction evidence="6">
        <text>Cleaves type-1 transmembrane domains using a catalytic dyad composed of serine and histidine that are contributed by different transmembrane domains.</text>
        <dbReference type="EC" id="3.4.21.105"/>
    </reaction>
</comment>
<feature type="domain" description="Peptidase S54 rhomboid" evidence="7">
    <location>
        <begin position="144"/>
        <end position="195"/>
    </location>
</feature>
<dbReference type="GO" id="GO:0004252">
    <property type="term" value="F:serine-type endopeptidase activity"/>
    <property type="evidence" value="ECO:0007669"/>
    <property type="project" value="InterPro"/>
</dbReference>
<dbReference type="PANTHER" id="PTHR22936:SF86">
    <property type="entry name" value="RHOMBOID-LIKE PROTEIN 3"/>
    <property type="match status" value="1"/>
</dbReference>